<accession>A0A370B1Y4</accession>
<keyword evidence="3" id="KW-1185">Reference proteome</keyword>
<reference evidence="2 3" key="1">
    <citation type="submission" date="2018-07" db="EMBL/GenBank/DDBJ databases">
        <title>Streptomyces species from bats.</title>
        <authorList>
            <person name="Dunlap C."/>
        </authorList>
    </citation>
    <scope>NUCLEOTIDE SEQUENCE [LARGE SCALE GENOMIC DNA]</scope>
    <source>
        <strain evidence="2 3">AC230</strain>
    </source>
</reference>
<dbReference type="OrthoDB" id="3398488at2"/>
<feature type="compositionally biased region" description="Low complexity" evidence="1">
    <location>
        <begin position="1"/>
        <end position="11"/>
    </location>
</feature>
<comment type="caution">
    <text evidence="2">The sequence shown here is derived from an EMBL/GenBank/DDBJ whole genome shotgun (WGS) entry which is preliminary data.</text>
</comment>
<gene>
    <name evidence="2" type="ORF">DVH02_23150</name>
</gene>
<dbReference type="Proteomes" id="UP000253741">
    <property type="component" value="Unassembled WGS sequence"/>
</dbReference>
<dbReference type="AlphaFoldDB" id="A0A370B1Y4"/>
<sequence length="79" mass="8533">MAVDPTDPDTFAPDDEDAENTDPSGHSAEVPEADAAEQRREVRQHGDDPLTHVDQDAASEGDVAEQARTAGNDEDDYRP</sequence>
<evidence type="ECO:0000256" key="1">
    <source>
        <dbReference type="SAM" id="MobiDB-lite"/>
    </source>
</evidence>
<organism evidence="2 3">
    <name type="scientific">Streptomyces corynorhini</name>
    <dbReference type="NCBI Taxonomy" id="2282652"/>
    <lineage>
        <taxon>Bacteria</taxon>
        <taxon>Bacillati</taxon>
        <taxon>Actinomycetota</taxon>
        <taxon>Actinomycetes</taxon>
        <taxon>Kitasatosporales</taxon>
        <taxon>Streptomycetaceae</taxon>
        <taxon>Streptomyces</taxon>
    </lineage>
</organism>
<protein>
    <submittedName>
        <fullName evidence="2">Uncharacterized protein</fullName>
    </submittedName>
</protein>
<feature type="compositionally biased region" description="Basic and acidic residues" evidence="1">
    <location>
        <begin position="36"/>
        <end position="55"/>
    </location>
</feature>
<dbReference type="EMBL" id="QQNA01000196">
    <property type="protein sequence ID" value="RDG35828.1"/>
    <property type="molecule type" value="Genomic_DNA"/>
</dbReference>
<feature type="region of interest" description="Disordered" evidence="1">
    <location>
        <begin position="1"/>
        <end position="79"/>
    </location>
</feature>
<evidence type="ECO:0000313" key="3">
    <source>
        <dbReference type="Proteomes" id="UP000253741"/>
    </source>
</evidence>
<name>A0A370B1Y4_9ACTN</name>
<evidence type="ECO:0000313" key="2">
    <source>
        <dbReference type="EMBL" id="RDG35828.1"/>
    </source>
</evidence>
<dbReference type="RefSeq" id="WP_114625749.1">
    <property type="nucleotide sequence ID" value="NZ_QQNA01000196.1"/>
</dbReference>
<proteinExistence type="predicted"/>